<evidence type="ECO:0000313" key="5">
    <source>
        <dbReference type="Proteomes" id="UP001169006"/>
    </source>
</evidence>
<dbReference type="InterPro" id="IPR036388">
    <property type="entry name" value="WH-like_DNA-bd_sf"/>
</dbReference>
<dbReference type="CDD" id="cd00383">
    <property type="entry name" value="trans_reg_C"/>
    <property type="match status" value="1"/>
</dbReference>
<dbReference type="SUPFAM" id="SSF48452">
    <property type="entry name" value="TPR-like"/>
    <property type="match status" value="1"/>
</dbReference>
<proteinExistence type="predicted"/>
<keyword evidence="1 2" id="KW-0238">DNA-binding</keyword>
<dbReference type="PROSITE" id="PS51755">
    <property type="entry name" value="OMPR_PHOB"/>
    <property type="match status" value="1"/>
</dbReference>
<evidence type="ECO:0000259" key="3">
    <source>
        <dbReference type="PROSITE" id="PS51755"/>
    </source>
</evidence>
<dbReference type="EMBL" id="JAUKWQ010000004">
    <property type="protein sequence ID" value="MDO1583423.1"/>
    <property type="molecule type" value="Genomic_DNA"/>
</dbReference>
<keyword evidence="5" id="KW-1185">Reference proteome</keyword>
<gene>
    <name evidence="4" type="ORF">Q2T52_15140</name>
</gene>
<dbReference type="InterPro" id="IPR049945">
    <property type="entry name" value="AAA_22"/>
</dbReference>
<dbReference type="SUPFAM" id="SSF46894">
    <property type="entry name" value="C-terminal effector domain of the bipartite response regulators"/>
    <property type="match status" value="1"/>
</dbReference>
<dbReference type="Proteomes" id="UP001169006">
    <property type="component" value="Unassembled WGS sequence"/>
</dbReference>
<evidence type="ECO:0000256" key="1">
    <source>
        <dbReference type="ARBA" id="ARBA00023125"/>
    </source>
</evidence>
<dbReference type="InterPro" id="IPR027417">
    <property type="entry name" value="P-loop_NTPase"/>
</dbReference>
<feature type="domain" description="OmpR/PhoB-type" evidence="3">
    <location>
        <begin position="4"/>
        <end position="102"/>
    </location>
</feature>
<dbReference type="PANTHER" id="PTHR47691">
    <property type="entry name" value="REGULATOR-RELATED"/>
    <property type="match status" value="1"/>
</dbReference>
<dbReference type="InterPro" id="IPR058852">
    <property type="entry name" value="HTH_77"/>
</dbReference>
<dbReference type="Gene3D" id="1.25.40.10">
    <property type="entry name" value="Tetratricopeptide repeat domain"/>
    <property type="match status" value="1"/>
</dbReference>
<dbReference type="Gene3D" id="1.10.10.10">
    <property type="entry name" value="Winged helix-like DNA-binding domain superfamily/Winged helix DNA-binding domain"/>
    <property type="match status" value="1"/>
</dbReference>
<dbReference type="SUPFAM" id="SSF52540">
    <property type="entry name" value="P-loop containing nucleoside triphosphate hydrolases"/>
    <property type="match status" value="1"/>
</dbReference>
<dbReference type="InterPro" id="IPR016032">
    <property type="entry name" value="Sig_transdc_resp-reg_C-effctor"/>
</dbReference>
<feature type="DNA-binding region" description="OmpR/PhoB-type" evidence="2">
    <location>
        <begin position="4"/>
        <end position="102"/>
    </location>
</feature>
<dbReference type="RefSeq" id="WP_302077609.1">
    <property type="nucleotide sequence ID" value="NZ_JAUKWQ010000004.1"/>
</dbReference>
<sequence length="940" mass="103342">MSGGDVLEFGSFRLSPGARLLSHEGRPIRLGSRALDILICLIRHAGTIVSNEQLILDVWGAVHVEGVSLRVHISELRKALDQFSDADRYIINVPGRGYSFTATVKQQQVLPAASVVTSVASTARFDPLPLRPPKLVGREADVTRIRQELLANRFLSIVGTGGIGKTVLALAVAESLVEEFPDAIVFIDLAPLRDQRMVTTTFATALGLPVRGESETASIIAALESTKILLVVDNCEHVIGAVAELTEKISESAPQVHLLATTREPLRVQGEQVLRLQGLAVPPDDGVISADSVAGYPAVALFVERARAQTDDFQLTDENAAIVAQICRGLDGLALAIELAAGRVATFGVQGIAGYLHQRFNILNRGRRTAHPRHQALRLTLDWSYDLLEEEEKIVLRRLSVFAGTFSLEAAEEITSDGRIGCHDVAEFLSNLVDKSLVAADVTYDEVRFRLLDTTREYATERLKEAAEVATFSRRHAGYFLSMLTQEIQKRPNETVAHLRSDIENVRIALDWSFSEVGELEIAIPLAIAAADLMMDLSLLAECTKWAATALERLPQAQRGTHAEMALLTHFAMPLLFMRGNSEEVGQAIEHALALAQKLGDAVFWSSTMSAVFAFHLRAGNVGGMQEAIRRAEAMSEALQDRGMLESMISIVAFFSSEISKNRLHAERALALLPLKRSNRLVRIGVDFRIWTYTSYVLALWIHGYRDTARAMAQRMVDEAEALGSAVPLATALVWGSVLALWAGDVAVAEQRTQRLLECSTRNALLPYRYVAEGHSGTIAMLKGDVEKGIELLERSVAKLVETKSRVQEILLLGQLTHAYAAAGRYRDARELVEAALSRAENTSTKVNRADFMRLRAVYQWHESGDRKAYVAGLQRALIQARSDGILTVEMRVLVALASMSEEPELSKQALRDLRGVYERFTEALDSPDLIAVRQMLEKG</sequence>
<dbReference type="Pfam" id="PF25872">
    <property type="entry name" value="HTH_77"/>
    <property type="match status" value="1"/>
</dbReference>
<dbReference type="InterPro" id="IPR011990">
    <property type="entry name" value="TPR-like_helical_dom_sf"/>
</dbReference>
<protein>
    <submittedName>
        <fullName evidence="4">Winged helix-turn-helix domain-containing protein</fullName>
    </submittedName>
</protein>
<reference evidence="4" key="1">
    <citation type="journal article" date="2015" name="Int. J. Syst. Evol. Microbiol.">
        <title>Rhizobium oryzicola sp. nov., potential plant-growth-promoting endophytic bacteria isolated from rice roots.</title>
        <authorList>
            <person name="Zhang X.X."/>
            <person name="Gao J.S."/>
            <person name="Cao Y.H."/>
            <person name="Sheirdil R.A."/>
            <person name="Wang X.C."/>
            <person name="Zhang L."/>
        </authorList>
    </citation>
    <scope>NUCLEOTIDE SEQUENCE</scope>
    <source>
        <strain evidence="4">05753</strain>
    </source>
</reference>
<dbReference type="SMART" id="SM00862">
    <property type="entry name" value="Trans_reg_C"/>
    <property type="match status" value="1"/>
</dbReference>
<evidence type="ECO:0000313" key="4">
    <source>
        <dbReference type="EMBL" id="MDO1583423.1"/>
    </source>
</evidence>
<accession>A0ABT8SYD6</accession>
<organism evidence="4 5">
    <name type="scientific">Rhizobium oryzicola</name>
    <dbReference type="NCBI Taxonomy" id="1232668"/>
    <lineage>
        <taxon>Bacteria</taxon>
        <taxon>Pseudomonadati</taxon>
        <taxon>Pseudomonadota</taxon>
        <taxon>Alphaproteobacteria</taxon>
        <taxon>Hyphomicrobiales</taxon>
        <taxon>Rhizobiaceae</taxon>
        <taxon>Rhizobium/Agrobacterium group</taxon>
        <taxon>Rhizobium</taxon>
    </lineage>
</organism>
<dbReference type="Gene3D" id="3.40.50.300">
    <property type="entry name" value="P-loop containing nucleotide triphosphate hydrolases"/>
    <property type="match status" value="1"/>
</dbReference>
<reference evidence="4" key="2">
    <citation type="submission" date="2023-07" db="EMBL/GenBank/DDBJ databases">
        <authorList>
            <person name="Sun H."/>
        </authorList>
    </citation>
    <scope>NUCLEOTIDE SEQUENCE</scope>
    <source>
        <strain evidence="4">05753</strain>
    </source>
</reference>
<evidence type="ECO:0000256" key="2">
    <source>
        <dbReference type="PROSITE-ProRule" id="PRU01091"/>
    </source>
</evidence>
<dbReference type="PANTHER" id="PTHR47691:SF3">
    <property type="entry name" value="HTH-TYPE TRANSCRIPTIONAL REGULATOR RV0890C-RELATED"/>
    <property type="match status" value="1"/>
</dbReference>
<dbReference type="InterPro" id="IPR001867">
    <property type="entry name" value="OmpR/PhoB-type_DNA-bd"/>
</dbReference>
<dbReference type="Pfam" id="PF13401">
    <property type="entry name" value="AAA_22"/>
    <property type="match status" value="1"/>
</dbReference>
<comment type="caution">
    <text evidence="4">The sequence shown here is derived from an EMBL/GenBank/DDBJ whole genome shotgun (WGS) entry which is preliminary data.</text>
</comment>
<dbReference type="Pfam" id="PF00486">
    <property type="entry name" value="Trans_reg_C"/>
    <property type="match status" value="1"/>
</dbReference>
<name>A0ABT8SYD6_9HYPH</name>